<evidence type="ECO:0000313" key="1">
    <source>
        <dbReference type="EMBL" id="MBB6505300.1"/>
    </source>
</evidence>
<protein>
    <recommendedName>
        <fullName evidence="3">Mobilization protein</fullName>
    </recommendedName>
</protein>
<reference evidence="1 2" key="2">
    <citation type="submission" date="2020-08" db="EMBL/GenBank/DDBJ databases">
        <authorList>
            <person name="Partida-Martinez L."/>
            <person name="Huntemann M."/>
            <person name="Clum A."/>
            <person name="Wang J."/>
            <person name="Palaniappan K."/>
            <person name="Ritter S."/>
            <person name="Chen I.-M."/>
            <person name="Stamatis D."/>
            <person name="Reddy T."/>
            <person name="O'Malley R."/>
            <person name="Daum C."/>
            <person name="Shapiro N."/>
            <person name="Ivanova N."/>
            <person name="Kyrpides N."/>
            <person name="Woyke T."/>
        </authorList>
    </citation>
    <scope>NUCLEOTIDE SEQUENCE [LARGE SCALE GENOMIC DNA]</scope>
    <source>
        <strain evidence="1 2">AS3.13</strain>
    </source>
</reference>
<reference evidence="1 2" key="1">
    <citation type="submission" date="2020-08" db="EMBL/GenBank/DDBJ databases">
        <title>The Agave Microbiome: Exploring the role of microbial communities in plant adaptations to desert environments.</title>
        <authorList>
            <person name="Partida-Martinez L.P."/>
        </authorList>
    </citation>
    <scope>NUCLEOTIDE SEQUENCE [LARGE SCALE GENOMIC DNA]</scope>
    <source>
        <strain evidence="1 2">AS3.13</strain>
    </source>
</reference>
<accession>A0A7X0JCW8</accession>
<dbReference type="RefSeq" id="WP_184506044.1">
    <property type="nucleotide sequence ID" value="NZ_JACHBT010000011.1"/>
</dbReference>
<gene>
    <name evidence="1" type="ORF">F4693_002288</name>
</gene>
<sequence length="203" mass="22825">MRLSLRLDDETGAALTAAATREGLTVSRFVARAIVRDLTTERDKRQARRIRTAPLTPSPRTKVYLRMQSRELADLEQVAKDAGLLRTQWMLRAIHAVLYDRAGRIRPLPEVRVFCRQLLSTINPIGRNVNQAVTKISMIATDRFVDGKDRDELLFWVEQLRDMHKQVCAACNAVEAGLSHLAGGNFAYWTGRDIAGIADDDPV</sequence>
<evidence type="ECO:0000313" key="2">
    <source>
        <dbReference type="Proteomes" id="UP000522313"/>
    </source>
</evidence>
<comment type="caution">
    <text evidence="1">The sequence shown here is derived from an EMBL/GenBank/DDBJ whole genome shotgun (WGS) entry which is preliminary data.</text>
</comment>
<dbReference type="EMBL" id="JACHBT010000011">
    <property type="protein sequence ID" value="MBB6505300.1"/>
    <property type="molecule type" value="Genomic_DNA"/>
</dbReference>
<evidence type="ECO:0008006" key="3">
    <source>
        <dbReference type="Google" id="ProtNLM"/>
    </source>
</evidence>
<dbReference type="Proteomes" id="UP000522313">
    <property type="component" value="Unassembled WGS sequence"/>
</dbReference>
<dbReference type="AlphaFoldDB" id="A0A7X0JCW8"/>
<name>A0A7X0JCW8_9SPHN</name>
<proteinExistence type="predicted"/>
<organism evidence="1 2">
    <name type="scientific">Sphingomonas endophytica</name>
    <dbReference type="NCBI Taxonomy" id="869719"/>
    <lineage>
        <taxon>Bacteria</taxon>
        <taxon>Pseudomonadati</taxon>
        <taxon>Pseudomonadota</taxon>
        <taxon>Alphaproteobacteria</taxon>
        <taxon>Sphingomonadales</taxon>
        <taxon>Sphingomonadaceae</taxon>
        <taxon>Sphingomonas</taxon>
    </lineage>
</organism>